<evidence type="ECO:0000313" key="6">
    <source>
        <dbReference type="EMBL" id="CAI4013029.1"/>
    </source>
</evidence>
<reference evidence="6" key="1">
    <citation type="submission" date="2022-10" db="EMBL/GenBank/DDBJ databases">
        <authorList>
            <person name="Chen Y."/>
            <person name="Dougan E. K."/>
            <person name="Chan C."/>
            <person name="Rhodes N."/>
            <person name="Thang M."/>
        </authorList>
    </citation>
    <scope>NUCLEOTIDE SEQUENCE</scope>
</reference>
<evidence type="ECO:0000256" key="3">
    <source>
        <dbReference type="ARBA" id="ARBA00022837"/>
    </source>
</evidence>
<dbReference type="CDD" id="cd00051">
    <property type="entry name" value="EFh"/>
    <property type="match status" value="2"/>
</dbReference>
<feature type="domain" description="EF-hand" evidence="5">
    <location>
        <begin position="197"/>
        <end position="232"/>
    </location>
</feature>
<dbReference type="Pfam" id="PF13499">
    <property type="entry name" value="EF-hand_7"/>
    <property type="match status" value="2"/>
</dbReference>
<accession>A0A9P1DMF2</accession>
<reference evidence="7 8" key="2">
    <citation type="submission" date="2024-05" db="EMBL/GenBank/DDBJ databases">
        <authorList>
            <person name="Chen Y."/>
            <person name="Shah S."/>
            <person name="Dougan E. K."/>
            <person name="Thang M."/>
            <person name="Chan C."/>
        </authorList>
    </citation>
    <scope>NUCLEOTIDE SEQUENCE [LARGE SCALE GENOMIC DNA]</scope>
</reference>
<dbReference type="OrthoDB" id="408387at2759"/>
<dbReference type="PROSITE" id="PS00018">
    <property type="entry name" value="EF_HAND_1"/>
    <property type="match status" value="2"/>
</dbReference>
<dbReference type="Gene3D" id="1.10.238.10">
    <property type="entry name" value="EF-hand"/>
    <property type="match status" value="2"/>
</dbReference>
<keyword evidence="1" id="KW-0479">Metal-binding</keyword>
<dbReference type="EMBL" id="CAMXCT030005680">
    <property type="protein sequence ID" value="CAL4800341.1"/>
    <property type="molecule type" value="Genomic_DNA"/>
</dbReference>
<organism evidence="6">
    <name type="scientific">Cladocopium goreaui</name>
    <dbReference type="NCBI Taxonomy" id="2562237"/>
    <lineage>
        <taxon>Eukaryota</taxon>
        <taxon>Sar</taxon>
        <taxon>Alveolata</taxon>
        <taxon>Dinophyceae</taxon>
        <taxon>Suessiales</taxon>
        <taxon>Symbiodiniaceae</taxon>
        <taxon>Cladocopium</taxon>
    </lineage>
</organism>
<dbReference type="InterPro" id="IPR011992">
    <property type="entry name" value="EF-hand-dom_pair"/>
</dbReference>
<dbReference type="EMBL" id="CAMXCT020005680">
    <property type="protein sequence ID" value="CAL1166404.1"/>
    <property type="molecule type" value="Genomic_DNA"/>
</dbReference>
<feature type="domain" description="EF-hand" evidence="5">
    <location>
        <begin position="88"/>
        <end position="117"/>
    </location>
</feature>
<evidence type="ECO:0000259" key="5">
    <source>
        <dbReference type="PROSITE" id="PS50222"/>
    </source>
</evidence>
<evidence type="ECO:0000256" key="1">
    <source>
        <dbReference type="ARBA" id="ARBA00022723"/>
    </source>
</evidence>
<dbReference type="InterPro" id="IPR002048">
    <property type="entry name" value="EF_hand_dom"/>
</dbReference>
<proteinExistence type="predicted"/>
<dbReference type="PANTHER" id="PTHR45942">
    <property type="entry name" value="PROTEIN PHOSPATASE 3 REGULATORY SUBUNIT B ALPHA ISOFORM TYPE 1"/>
    <property type="match status" value="1"/>
</dbReference>
<gene>
    <name evidence="6" type="ORF">C1SCF055_LOCUS38037</name>
</gene>
<evidence type="ECO:0000256" key="4">
    <source>
        <dbReference type="SAM" id="MobiDB-lite"/>
    </source>
</evidence>
<dbReference type="Proteomes" id="UP001152797">
    <property type="component" value="Unassembled WGS sequence"/>
</dbReference>
<keyword evidence="3" id="KW-0106">Calcium</keyword>
<keyword evidence="8" id="KW-1185">Reference proteome</keyword>
<dbReference type="PROSITE" id="PS50222">
    <property type="entry name" value="EF_HAND_2"/>
    <property type="match status" value="3"/>
</dbReference>
<sequence>MLRFKGSSSSTGSQHLPRSALWSQAALRWKPSQIAMGCGGSTSKRVLNDDVKAKLEEMFSNIDVDKNGTITKEEAHKFFTSFSKVNTKAFFDEVDADKSGSISKAEFMGFWDQVRVAGYTNEEILEELEDLAKGSDWVNWKDTKDVATESKSGPQAEYRPVQPKVEAAEAADTKPAEAAADAAETPAPAEPAMISDEVTAKLEEMFARIDVDKSNTITKEEAMKFFTSFSKVNTKAFFDEVDDDHNGLIAKDEFMGFWQQVRNSGYQNEEILEELEDLVKGGAWVNWEDGKEVSG</sequence>
<dbReference type="SMART" id="SM00054">
    <property type="entry name" value="EFh"/>
    <property type="match status" value="4"/>
</dbReference>
<comment type="caution">
    <text evidence="6">The sequence shown here is derived from an EMBL/GenBank/DDBJ whole genome shotgun (WGS) entry which is preliminary data.</text>
</comment>
<feature type="domain" description="EF-hand" evidence="5">
    <location>
        <begin position="50"/>
        <end position="85"/>
    </location>
</feature>
<name>A0A9P1DMF2_9DINO</name>
<protein>
    <submittedName>
        <fullName evidence="7">EF-hand domain-containing protein</fullName>
    </submittedName>
</protein>
<dbReference type="InterPro" id="IPR018247">
    <property type="entry name" value="EF_Hand_1_Ca_BS"/>
</dbReference>
<keyword evidence="2" id="KW-0677">Repeat</keyword>
<evidence type="ECO:0000313" key="7">
    <source>
        <dbReference type="EMBL" id="CAL4800341.1"/>
    </source>
</evidence>
<evidence type="ECO:0000313" key="8">
    <source>
        <dbReference type="Proteomes" id="UP001152797"/>
    </source>
</evidence>
<feature type="region of interest" description="Disordered" evidence="4">
    <location>
        <begin position="145"/>
        <end position="192"/>
    </location>
</feature>
<evidence type="ECO:0000256" key="2">
    <source>
        <dbReference type="ARBA" id="ARBA00022737"/>
    </source>
</evidence>
<dbReference type="EMBL" id="CAMXCT010005680">
    <property type="protein sequence ID" value="CAI4013029.1"/>
    <property type="molecule type" value="Genomic_DNA"/>
</dbReference>
<dbReference type="AlphaFoldDB" id="A0A9P1DMF2"/>
<dbReference type="GO" id="GO:0005509">
    <property type="term" value="F:calcium ion binding"/>
    <property type="evidence" value="ECO:0007669"/>
    <property type="project" value="InterPro"/>
</dbReference>
<feature type="compositionally biased region" description="Low complexity" evidence="4">
    <location>
        <begin position="176"/>
        <end position="192"/>
    </location>
</feature>
<dbReference type="SUPFAM" id="SSF47473">
    <property type="entry name" value="EF-hand"/>
    <property type="match status" value="1"/>
</dbReference>